<evidence type="ECO:0000259" key="6">
    <source>
        <dbReference type="Pfam" id="PF12708"/>
    </source>
</evidence>
<evidence type="ECO:0000256" key="2">
    <source>
        <dbReference type="ARBA" id="ARBA00022801"/>
    </source>
</evidence>
<dbReference type="PANTHER" id="PTHR31339">
    <property type="entry name" value="PECTIN LYASE-RELATED"/>
    <property type="match status" value="1"/>
</dbReference>
<gene>
    <name evidence="7" type="ORF">E0W69_009085</name>
</gene>
<evidence type="ECO:0000256" key="4">
    <source>
        <dbReference type="RuleBase" id="RU361169"/>
    </source>
</evidence>
<dbReference type="InterPro" id="IPR051801">
    <property type="entry name" value="GH28_Enzymes"/>
</dbReference>
<feature type="signal peptide" evidence="5">
    <location>
        <begin position="1"/>
        <end position="21"/>
    </location>
</feature>
<reference evidence="7 8" key="1">
    <citation type="submission" date="2019-09" db="EMBL/GenBank/DDBJ databases">
        <title>Complete genome sequence of Arachidicoccus sp. B3-10 isolated from apple orchard soil.</title>
        <authorList>
            <person name="Kim H.S."/>
            <person name="Han K.-I."/>
            <person name="Suh M.K."/>
            <person name="Lee K.C."/>
            <person name="Eom M.K."/>
            <person name="Kim J.-S."/>
            <person name="Kang S.W."/>
            <person name="Sin Y."/>
            <person name="Lee J.-S."/>
        </authorList>
    </citation>
    <scope>NUCLEOTIDE SEQUENCE [LARGE SCALE GENOMIC DNA]</scope>
    <source>
        <strain evidence="7 8">B3-10</strain>
    </source>
</reference>
<dbReference type="GO" id="GO:0004650">
    <property type="term" value="F:polygalacturonase activity"/>
    <property type="evidence" value="ECO:0007669"/>
    <property type="project" value="InterPro"/>
</dbReference>
<keyword evidence="3 4" id="KW-0326">Glycosidase</keyword>
<dbReference type="PROSITE" id="PS00502">
    <property type="entry name" value="POLYGALACTURONASE"/>
    <property type="match status" value="1"/>
</dbReference>
<dbReference type="InterPro" id="IPR000743">
    <property type="entry name" value="Glyco_hydro_28"/>
</dbReference>
<dbReference type="EMBL" id="CP044016">
    <property type="protein sequence ID" value="QES88799.1"/>
    <property type="molecule type" value="Genomic_DNA"/>
</dbReference>
<evidence type="ECO:0000313" key="8">
    <source>
        <dbReference type="Proteomes" id="UP000292424"/>
    </source>
</evidence>
<dbReference type="SUPFAM" id="SSF51126">
    <property type="entry name" value="Pectin lyase-like"/>
    <property type="match status" value="1"/>
</dbReference>
<dbReference type="PANTHER" id="PTHR31339:SF9">
    <property type="entry name" value="PLASMIN AND FIBRONECTIN-BINDING PROTEIN A"/>
    <property type="match status" value="1"/>
</dbReference>
<protein>
    <submittedName>
        <fullName evidence="7">Glycoside hydrolase family 28 protein</fullName>
    </submittedName>
</protein>
<evidence type="ECO:0000313" key="7">
    <source>
        <dbReference type="EMBL" id="QES88799.1"/>
    </source>
</evidence>
<accession>A0A5P2G3U4</accession>
<dbReference type="InterPro" id="IPR006626">
    <property type="entry name" value="PbH1"/>
</dbReference>
<dbReference type="RefSeq" id="WP_131329747.1">
    <property type="nucleotide sequence ID" value="NZ_CP044016.1"/>
</dbReference>
<keyword evidence="2 4" id="KW-0378">Hydrolase</keyword>
<keyword evidence="8" id="KW-1185">Reference proteome</keyword>
<feature type="chain" id="PRO_5024439873" evidence="5">
    <location>
        <begin position="22"/>
        <end position="496"/>
    </location>
</feature>
<dbReference type="InterPro" id="IPR012334">
    <property type="entry name" value="Pectin_lyas_fold"/>
</dbReference>
<dbReference type="InterPro" id="IPR011050">
    <property type="entry name" value="Pectin_lyase_fold/virulence"/>
</dbReference>
<organism evidence="7 8">
    <name type="scientific">Rhizosphaericola mali</name>
    <dbReference type="NCBI Taxonomy" id="2545455"/>
    <lineage>
        <taxon>Bacteria</taxon>
        <taxon>Pseudomonadati</taxon>
        <taxon>Bacteroidota</taxon>
        <taxon>Chitinophagia</taxon>
        <taxon>Chitinophagales</taxon>
        <taxon>Chitinophagaceae</taxon>
        <taxon>Rhizosphaericola</taxon>
    </lineage>
</organism>
<dbReference type="OrthoDB" id="9795222at2"/>
<feature type="domain" description="Rhamnogalacturonase A/B/Epimerase-like pectate lyase" evidence="6">
    <location>
        <begin position="50"/>
        <end position="104"/>
    </location>
</feature>
<evidence type="ECO:0000256" key="1">
    <source>
        <dbReference type="ARBA" id="ARBA00008834"/>
    </source>
</evidence>
<dbReference type="Gene3D" id="2.160.20.10">
    <property type="entry name" value="Single-stranded right-handed beta-helix, Pectin lyase-like"/>
    <property type="match status" value="1"/>
</dbReference>
<dbReference type="Pfam" id="PF12708">
    <property type="entry name" value="Pect-lyase_RHGA_epim"/>
    <property type="match status" value="1"/>
</dbReference>
<dbReference type="SMART" id="SM00710">
    <property type="entry name" value="PbH1"/>
    <property type="match status" value="4"/>
</dbReference>
<dbReference type="InterPro" id="IPR024535">
    <property type="entry name" value="RHGA/B-epi-like_pectate_lyase"/>
</dbReference>
<dbReference type="GO" id="GO:0005975">
    <property type="term" value="P:carbohydrate metabolic process"/>
    <property type="evidence" value="ECO:0007669"/>
    <property type="project" value="InterPro"/>
</dbReference>
<comment type="similarity">
    <text evidence="1 4">Belongs to the glycosyl hydrolase 28 family.</text>
</comment>
<evidence type="ECO:0000256" key="3">
    <source>
        <dbReference type="ARBA" id="ARBA00023295"/>
    </source>
</evidence>
<keyword evidence="5" id="KW-0732">Signal</keyword>
<proteinExistence type="inferred from homology"/>
<sequence>MTYKKTYLLLGAFLFSSVSFAQKKDLDNYIQNAPFKMPAIVLPTIPNHVVNVVDYGAIGDGKTLNTEAFAKAITALDKEGGGQLLVPKGNWITGPIEIKSNIDFHVDEGALVQFSSDISQFPMYETSPGKYDVVSPIWGNNLHDVSFTGKGIFDGAGGSWRPVKKMKVTNAQWDSLQNVGGVLSDDGKIWWPTAAAKNGEILSKSITKNKDATLADYQQLHDFLRPKMFTLSKVKNLLLDGPTFRNSPNFVINPRQITNLLIQNVIVYNPGWAQNGDGIDISASENVVIYRTKVNAGDDGICMKSSGFKEGKVGLQNVLIADCIVNEGHGGFVIGSNTDGGMKNIYVTNCVFEGTDNGIRVKSNSGRGGDVSNIYIENIAMPKIKNTAILFDTYYDDAPIGSTNKSRAAQHSGDKIPFFHEFHVTNVVCNDAKIAFQFRGLPEQPIQDLYFKNIVIKSSETITGEQAKNIVFDNVLINGGKNFEIPSSLKDAIIIK</sequence>
<dbReference type="KEGG" id="arac:E0W69_009085"/>
<dbReference type="Pfam" id="PF00295">
    <property type="entry name" value="Glyco_hydro_28"/>
    <property type="match status" value="1"/>
</dbReference>
<dbReference type="AlphaFoldDB" id="A0A5P2G3U4"/>
<dbReference type="Proteomes" id="UP000292424">
    <property type="component" value="Chromosome"/>
</dbReference>
<name>A0A5P2G3U4_9BACT</name>
<evidence type="ECO:0000256" key="5">
    <source>
        <dbReference type="SAM" id="SignalP"/>
    </source>
</evidence>